<feature type="transmembrane region" description="Helical" evidence="8">
    <location>
        <begin position="169"/>
        <end position="191"/>
    </location>
</feature>
<feature type="transmembrane region" description="Helical" evidence="8">
    <location>
        <begin position="336"/>
        <end position="355"/>
    </location>
</feature>
<dbReference type="PANTHER" id="PTHR32468">
    <property type="entry name" value="CATION/H + ANTIPORTER"/>
    <property type="match status" value="1"/>
</dbReference>
<keyword evidence="2" id="KW-0813">Transport</keyword>
<evidence type="ECO:0000256" key="3">
    <source>
        <dbReference type="ARBA" id="ARBA00022692"/>
    </source>
</evidence>
<keyword evidence="6 8" id="KW-0472">Membrane</keyword>
<feature type="transmembrane region" description="Helical" evidence="8">
    <location>
        <begin position="307"/>
        <end position="330"/>
    </location>
</feature>
<evidence type="ECO:0000259" key="9">
    <source>
        <dbReference type="Pfam" id="PF00999"/>
    </source>
</evidence>
<evidence type="ECO:0000313" key="10">
    <source>
        <dbReference type="EMBL" id="RMI36238.1"/>
    </source>
</evidence>
<dbReference type="InterPro" id="IPR006153">
    <property type="entry name" value="Cation/H_exchanger_TM"/>
</dbReference>
<dbReference type="GO" id="GO:0016020">
    <property type="term" value="C:membrane"/>
    <property type="evidence" value="ECO:0007669"/>
    <property type="project" value="UniProtKB-SubCell"/>
</dbReference>
<dbReference type="InterPro" id="IPR038770">
    <property type="entry name" value="Na+/solute_symporter_sf"/>
</dbReference>
<dbReference type="AlphaFoldDB" id="A0A3M2LN81"/>
<feature type="transmembrane region" description="Helical" evidence="8">
    <location>
        <begin position="454"/>
        <end position="478"/>
    </location>
</feature>
<protein>
    <submittedName>
        <fullName evidence="10">Cation:proton antiporter</fullName>
    </submittedName>
</protein>
<keyword evidence="3 8" id="KW-0812">Transmembrane</keyword>
<proteinExistence type="predicted"/>
<evidence type="ECO:0000256" key="2">
    <source>
        <dbReference type="ARBA" id="ARBA00022448"/>
    </source>
</evidence>
<feature type="compositionally biased region" description="Basic and acidic residues" evidence="7">
    <location>
        <begin position="13"/>
        <end position="25"/>
    </location>
</feature>
<evidence type="ECO:0000313" key="11">
    <source>
        <dbReference type="Proteomes" id="UP000278673"/>
    </source>
</evidence>
<keyword evidence="5" id="KW-0406">Ion transport</keyword>
<dbReference type="RefSeq" id="WP_122185642.1">
    <property type="nucleotide sequence ID" value="NZ_RFFJ01000150.1"/>
</dbReference>
<comment type="caution">
    <text evidence="10">The sequence shown here is derived from an EMBL/GenBank/DDBJ whole genome shotgun (WGS) entry which is preliminary data.</text>
</comment>
<comment type="subcellular location">
    <subcellularLocation>
        <location evidence="1">Membrane</location>
        <topology evidence="1">Multi-pass membrane protein</topology>
    </subcellularLocation>
</comment>
<feature type="transmembrane region" description="Helical" evidence="8">
    <location>
        <begin position="270"/>
        <end position="295"/>
    </location>
</feature>
<sequence length="500" mass="51602">MSATVETFRGRRRDRDEPRAGEPDRRRRPGPVVVVGVLLVAALALLVPLLWAGERWFSSPQADSGAGGGGHGSDLVLRLLVALPLILGACHVAGRLAARLGQPPVMGEIAAGLALGPSVLGALWPQAAAWLFPAQLLPVLESLGQLGLVCFMFLVGYELDLAALRRSRGATVVVSLAGLLVPFVGGVLLAFPMYRTFAGEHTGFVSFALFLGVALSITAFPVLARVLRDRRMERTPVGAFALACAALGDALAWCLLAVVVAMAAGGGAGGLGAVGVGLGTIALTAAFTAVLFLLVRPLLARLLARPGGVGAAGDASALPVLIVGLLLSAFATEAIGVHPVFGAFLFGLVTPRGTARTERSVAHVEGFAGAVLLPLFFVHTGLQTTFGLLAADWRTVGWFLLALAAAVLTKVVGAVGAARWSGWGRRDSLALGVLMNCRGLTELVVLSLGLNMAIITPAAFALLVLVTLVTTLATAPLLRVLYGRVERSDSAAPAETKVTQ</sequence>
<evidence type="ECO:0000256" key="7">
    <source>
        <dbReference type="SAM" id="MobiDB-lite"/>
    </source>
</evidence>
<feature type="domain" description="Cation/H+ exchanger transmembrane" evidence="9">
    <location>
        <begin position="93"/>
        <end position="478"/>
    </location>
</feature>
<feature type="transmembrane region" description="Helical" evidence="8">
    <location>
        <begin position="203"/>
        <end position="227"/>
    </location>
</feature>
<keyword evidence="11" id="KW-1185">Reference proteome</keyword>
<evidence type="ECO:0000256" key="5">
    <source>
        <dbReference type="ARBA" id="ARBA00023065"/>
    </source>
</evidence>
<dbReference type="GO" id="GO:0015297">
    <property type="term" value="F:antiporter activity"/>
    <property type="evidence" value="ECO:0007669"/>
    <property type="project" value="InterPro"/>
</dbReference>
<feature type="transmembrane region" description="Helical" evidence="8">
    <location>
        <begin position="367"/>
        <end position="390"/>
    </location>
</feature>
<evidence type="ECO:0000256" key="6">
    <source>
        <dbReference type="ARBA" id="ARBA00023136"/>
    </source>
</evidence>
<dbReference type="GO" id="GO:1902600">
    <property type="term" value="P:proton transmembrane transport"/>
    <property type="evidence" value="ECO:0007669"/>
    <property type="project" value="InterPro"/>
</dbReference>
<feature type="region of interest" description="Disordered" evidence="7">
    <location>
        <begin position="1"/>
        <end position="26"/>
    </location>
</feature>
<dbReference type="Proteomes" id="UP000278673">
    <property type="component" value="Unassembled WGS sequence"/>
</dbReference>
<feature type="transmembrane region" description="Helical" evidence="8">
    <location>
        <begin position="239"/>
        <end position="264"/>
    </location>
</feature>
<evidence type="ECO:0000256" key="1">
    <source>
        <dbReference type="ARBA" id="ARBA00004141"/>
    </source>
</evidence>
<gene>
    <name evidence="10" type="ORF">EBN88_22015</name>
</gene>
<reference evidence="10 11" key="1">
    <citation type="submission" date="2018-10" db="EMBL/GenBank/DDBJ databases">
        <title>Isolation, diversity and antifungal activity of actinobacteria from wheat.</title>
        <authorList>
            <person name="Han C."/>
        </authorList>
    </citation>
    <scope>NUCLEOTIDE SEQUENCE [LARGE SCALE GENOMIC DNA]</scope>
    <source>
        <strain evidence="10 11">NEAU-YY642</strain>
    </source>
</reference>
<feature type="transmembrane region" description="Helical" evidence="8">
    <location>
        <begin position="136"/>
        <end position="157"/>
    </location>
</feature>
<keyword evidence="4 8" id="KW-1133">Transmembrane helix</keyword>
<dbReference type="PANTHER" id="PTHR32468:SF0">
    <property type="entry name" value="K(+)_H(+) ANTIPORTER 1"/>
    <property type="match status" value="1"/>
</dbReference>
<name>A0A3M2LN81_9ACTN</name>
<dbReference type="EMBL" id="RFFJ01000150">
    <property type="protein sequence ID" value="RMI36238.1"/>
    <property type="molecule type" value="Genomic_DNA"/>
</dbReference>
<organism evidence="10 11">
    <name type="scientific">Streptomyces triticirhizae</name>
    <dbReference type="NCBI Taxonomy" id="2483353"/>
    <lineage>
        <taxon>Bacteria</taxon>
        <taxon>Bacillati</taxon>
        <taxon>Actinomycetota</taxon>
        <taxon>Actinomycetes</taxon>
        <taxon>Kitasatosporales</taxon>
        <taxon>Streptomycetaceae</taxon>
        <taxon>Streptomyces</taxon>
    </lineage>
</organism>
<evidence type="ECO:0000256" key="4">
    <source>
        <dbReference type="ARBA" id="ARBA00022989"/>
    </source>
</evidence>
<feature type="transmembrane region" description="Helical" evidence="8">
    <location>
        <begin position="75"/>
        <end position="93"/>
    </location>
</feature>
<feature type="transmembrane region" description="Helical" evidence="8">
    <location>
        <begin position="396"/>
        <end position="417"/>
    </location>
</feature>
<dbReference type="Pfam" id="PF00999">
    <property type="entry name" value="Na_H_Exchanger"/>
    <property type="match status" value="1"/>
</dbReference>
<feature type="transmembrane region" description="Helical" evidence="8">
    <location>
        <begin position="105"/>
        <end position="124"/>
    </location>
</feature>
<accession>A0A3M2LN81</accession>
<dbReference type="InterPro" id="IPR050794">
    <property type="entry name" value="CPA2_transporter"/>
</dbReference>
<dbReference type="Gene3D" id="1.20.1530.20">
    <property type="match status" value="1"/>
</dbReference>
<evidence type="ECO:0000256" key="8">
    <source>
        <dbReference type="SAM" id="Phobius"/>
    </source>
</evidence>
<feature type="transmembrane region" description="Helical" evidence="8">
    <location>
        <begin position="32"/>
        <end position="51"/>
    </location>
</feature>